<evidence type="ECO:0000313" key="6">
    <source>
        <dbReference type="Proteomes" id="UP000001947"/>
    </source>
</evidence>
<feature type="chain" id="PRO_5004199761" description="Alginate lyase domain-containing protein" evidence="3">
    <location>
        <begin position="32"/>
        <end position="446"/>
    </location>
</feature>
<dbReference type="InterPro" id="IPR008929">
    <property type="entry name" value="Chondroitin_lyas"/>
</dbReference>
<dbReference type="OrthoDB" id="7210452at2"/>
<evidence type="ECO:0000313" key="5">
    <source>
        <dbReference type="EMBL" id="ABD80546.1"/>
    </source>
</evidence>
<dbReference type="HOGENOM" id="CLU_031144_0_0_6"/>
<dbReference type="GO" id="GO:0016829">
    <property type="term" value="F:lyase activity"/>
    <property type="evidence" value="ECO:0007669"/>
    <property type="project" value="UniProtKB-KW"/>
</dbReference>
<dbReference type="AlphaFoldDB" id="Q21L83"/>
<dbReference type="Proteomes" id="UP000001947">
    <property type="component" value="Chromosome"/>
</dbReference>
<organism evidence="5 6">
    <name type="scientific">Saccharophagus degradans (strain 2-40 / ATCC 43961 / DSM 17024)</name>
    <dbReference type="NCBI Taxonomy" id="203122"/>
    <lineage>
        <taxon>Bacteria</taxon>
        <taxon>Pseudomonadati</taxon>
        <taxon>Pseudomonadota</taxon>
        <taxon>Gammaproteobacteria</taxon>
        <taxon>Cellvibrionales</taxon>
        <taxon>Cellvibrionaceae</taxon>
        <taxon>Saccharophagus</taxon>
    </lineage>
</organism>
<name>Q21L83_SACD2</name>
<dbReference type="EMBL" id="CP000282">
    <property type="protein sequence ID" value="ABD80546.1"/>
    <property type="molecule type" value="Genomic_DNA"/>
</dbReference>
<dbReference type="eggNOG" id="ENOG502Z7SW">
    <property type="taxonomic scope" value="Bacteria"/>
</dbReference>
<dbReference type="SUPFAM" id="SSF48230">
    <property type="entry name" value="Chondroitin AC/alginate lyase"/>
    <property type="match status" value="1"/>
</dbReference>
<reference evidence="5 6" key="1">
    <citation type="journal article" date="2008" name="PLoS Genet.">
        <title>Complete genome sequence of the complex carbohydrate-degrading marine bacterium, Saccharophagus degradans strain 2-40 T.</title>
        <authorList>
            <person name="Weiner R.M."/>
            <person name="Taylor L.E.II."/>
            <person name="Henrissat B."/>
            <person name="Hauser L."/>
            <person name="Land M."/>
            <person name="Coutinho P.M."/>
            <person name="Rancurel C."/>
            <person name="Saunders E.H."/>
            <person name="Longmire A.G."/>
            <person name="Zhang H."/>
            <person name="Bayer E.A."/>
            <person name="Gilbert H.J."/>
            <person name="Larimer F."/>
            <person name="Zhulin I.B."/>
            <person name="Ekborg N.A."/>
            <person name="Lamed R."/>
            <person name="Richardson P.M."/>
            <person name="Borovok I."/>
            <person name="Hutcheson S."/>
        </authorList>
    </citation>
    <scope>NUCLEOTIDE SEQUENCE [LARGE SCALE GENOMIC DNA]</scope>
    <source>
        <strain evidence="6">2-40 / ATCC 43961 / DSM 17024</strain>
    </source>
</reference>
<keyword evidence="6" id="KW-1185">Reference proteome</keyword>
<feature type="domain" description="Alginate lyase" evidence="4">
    <location>
        <begin position="100"/>
        <end position="372"/>
    </location>
</feature>
<keyword evidence="2" id="KW-0456">Lyase</keyword>
<dbReference type="Gene3D" id="1.50.10.100">
    <property type="entry name" value="Chondroitin AC/alginate lyase"/>
    <property type="match status" value="1"/>
</dbReference>
<dbReference type="InterPro" id="IPR008397">
    <property type="entry name" value="Alginate_lyase_dom"/>
</dbReference>
<feature type="signal peptide" evidence="3">
    <location>
        <begin position="1"/>
        <end position="31"/>
    </location>
</feature>
<keyword evidence="1 3" id="KW-0732">Signal</keyword>
<evidence type="ECO:0000256" key="2">
    <source>
        <dbReference type="ARBA" id="ARBA00023239"/>
    </source>
</evidence>
<dbReference type="GeneID" id="98615648"/>
<evidence type="ECO:0000256" key="3">
    <source>
        <dbReference type="SAM" id="SignalP"/>
    </source>
</evidence>
<dbReference type="Pfam" id="PF05426">
    <property type="entry name" value="Alginate_lyase"/>
    <property type="match status" value="1"/>
</dbReference>
<gene>
    <name evidence="5" type="ordered locus">Sde_1284</name>
</gene>
<dbReference type="GO" id="GO:0042597">
    <property type="term" value="C:periplasmic space"/>
    <property type="evidence" value="ECO:0007669"/>
    <property type="project" value="InterPro"/>
</dbReference>
<sequence>MKALGGLKVFVTVCAVIVLNYMVTCSLAANAAQSNTGNSVNKHTSNQSVVAEATIRLPYDNLLKMRESFRAGDAGVVNAVNLLQKEADSLLDVEPFTVITKPNLPASGNKNDYFSFAPYWWPNPDTEDGYPWVKMDGKKNPHAYAKTSNKTALNDLMDSTQSLSLAYFFTGRKAYADKTAELLKVWFLNEETKMNPHLKYAQAIPGKVDGRGIGIIDARGFYRVLDSILLIKPSQALTAGELAGLDAWFSEYLEWLVESPLGIDERKTKNNHGTFYDYQVAAIALFVNNEKIAKNAIKRAQKRLKAQITKDGKQPLELERTRPFHYSVFNLQAFVGLAKLASEVGVDLWQYPSAKDNRLKQAFDYLITHSRTASTMNGTQESTLRKYDFIPVLPDYAHKYGVSIESLRAHYDPEHGYWVDCGLLFLSPNFFKAELATTTNYKPCRY</sequence>
<protein>
    <recommendedName>
        <fullName evidence="4">Alginate lyase domain-containing protein</fullName>
    </recommendedName>
</protein>
<dbReference type="KEGG" id="sde:Sde_1284"/>
<dbReference type="STRING" id="203122.Sde_1284"/>
<dbReference type="RefSeq" id="WP_011467766.1">
    <property type="nucleotide sequence ID" value="NC_007912.1"/>
</dbReference>
<evidence type="ECO:0000256" key="1">
    <source>
        <dbReference type="ARBA" id="ARBA00022729"/>
    </source>
</evidence>
<evidence type="ECO:0000259" key="4">
    <source>
        <dbReference type="Pfam" id="PF05426"/>
    </source>
</evidence>
<proteinExistence type="predicted"/>
<accession>Q21L83</accession>